<sequence>MFCWINYKRLVLFGPLSLRLAWGIWGLDDDDAPQCVFLGGSLGNQGHILFYESSLLASGAGDFSLFLAGFSSDWNSGVSQLHISVVIFVCGGIFC</sequence>
<dbReference type="EMBL" id="KZ502155">
    <property type="protein sequence ID" value="PKU82866.1"/>
    <property type="molecule type" value="Genomic_DNA"/>
</dbReference>
<evidence type="ECO:0000313" key="3">
    <source>
        <dbReference type="Proteomes" id="UP000233837"/>
    </source>
</evidence>
<feature type="signal peptide" evidence="1">
    <location>
        <begin position="1"/>
        <end position="26"/>
    </location>
</feature>
<evidence type="ECO:0000313" key="2">
    <source>
        <dbReference type="EMBL" id="PKU82866.1"/>
    </source>
</evidence>
<accession>A0A2I0X4N0</accession>
<organism evidence="2 3">
    <name type="scientific">Dendrobium catenatum</name>
    <dbReference type="NCBI Taxonomy" id="906689"/>
    <lineage>
        <taxon>Eukaryota</taxon>
        <taxon>Viridiplantae</taxon>
        <taxon>Streptophyta</taxon>
        <taxon>Embryophyta</taxon>
        <taxon>Tracheophyta</taxon>
        <taxon>Spermatophyta</taxon>
        <taxon>Magnoliopsida</taxon>
        <taxon>Liliopsida</taxon>
        <taxon>Asparagales</taxon>
        <taxon>Orchidaceae</taxon>
        <taxon>Epidendroideae</taxon>
        <taxon>Malaxideae</taxon>
        <taxon>Dendrobiinae</taxon>
        <taxon>Dendrobium</taxon>
    </lineage>
</organism>
<keyword evidence="3" id="KW-1185">Reference proteome</keyword>
<keyword evidence="1" id="KW-0732">Signal</keyword>
<reference evidence="2 3" key="1">
    <citation type="journal article" date="2016" name="Sci. Rep.">
        <title>The Dendrobium catenatum Lindl. genome sequence provides insights into polysaccharide synthase, floral development and adaptive evolution.</title>
        <authorList>
            <person name="Zhang G.Q."/>
            <person name="Xu Q."/>
            <person name="Bian C."/>
            <person name="Tsai W.C."/>
            <person name="Yeh C.M."/>
            <person name="Liu K.W."/>
            <person name="Yoshida K."/>
            <person name="Zhang L.S."/>
            <person name="Chang S.B."/>
            <person name="Chen F."/>
            <person name="Shi Y."/>
            <person name="Su Y.Y."/>
            <person name="Zhang Y.Q."/>
            <person name="Chen L.J."/>
            <person name="Yin Y."/>
            <person name="Lin M."/>
            <person name="Huang H."/>
            <person name="Deng H."/>
            <person name="Wang Z.W."/>
            <person name="Zhu S.L."/>
            <person name="Zhao X."/>
            <person name="Deng C."/>
            <person name="Niu S.C."/>
            <person name="Huang J."/>
            <person name="Wang M."/>
            <person name="Liu G.H."/>
            <person name="Yang H.J."/>
            <person name="Xiao X.J."/>
            <person name="Hsiao Y.Y."/>
            <person name="Wu W.L."/>
            <person name="Chen Y.Y."/>
            <person name="Mitsuda N."/>
            <person name="Ohme-Takagi M."/>
            <person name="Luo Y.B."/>
            <person name="Van de Peer Y."/>
            <person name="Liu Z.J."/>
        </authorList>
    </citation>
    <scope>NUCLEOTIDE SEQUENCE [LARGE SCALE GENOMIC DNA]</scope>
    <source>
        <tissue evidence="2">The whole plant</tissue>
    </source>
</reference>
<reference evidence="2 3" key="2">
    <citation type="journal article" date="2017" name="Nature">
        <title>The Apostasia genome and the evolution of orchids.</title>
        <authorList>
            <person name="Zhang G.Q."/>
            <person name="Liu K.W."/>
            <person name="Li Z."/>
            <person name="Lohaus R."/>
            <person name="Hsiao Y.Y."/>
            <person name="Niu S.C."/>
            <person name="Wang J.Y."/>
            <person name="Lin Y.C."/>
            <person name="Xu Q."/>
            <person name="Chen L.J."/>
            <person name="Yoshida K."/>
            <person name="Fujiwara S."/>
            <person name="Wang Z.W."/>
            <person name="Zhang Y.Q."/>
            <person name="Mitsuda N."/>
            <person name="Wang M."/>
            <person name="Liu G.H."/>
            <person name="Pecoraro L."/>
            <person name="Huang H.X."/>
            <person name="Xiao X.J."/>
            <person name="Lin M."/>
            <person name="Wu X.Y."/>
            <person name="Wu W.L."/>
            <person name="Chen Y.Y."/>
            <person name="Chang S.B."/>
            <person name="Sakamoto S."/>
            <person name="Ohme-Takagi M."/>
            <person name="Yagi M."/>
            <person name="Zeng S.J."/>
            <person name="Shen C.Y."/>
            <person name="Yeh C.M."/>
            <person name="Luo Y.B."/>
            <person name="Tsai W.C."/>
            <person name="Van de Peer Y."/>
            <person name="Liu Z.J."/>
        </authorList>
    </citation>
    <scope>NUCLEOTIDE SEQUENCE [LARGE SCALE GENOMIC DNA]</scope>
    <source>
        <tissue evidence="2">The whole plant</tissue>
    </source>
</reference>
<dbReference type="AlphaFoldDB" id="A0A2I0X4N0"/>
<proteinExistence type="predicted"/>
<dbReference type="Proteomes" id="UP000233837">
    <property type="component" value="Unassembled WGS sequence"/>
</dbReference>
<feature type="chain" id="PRO_5014193353" evidence="1">
    <location>
        <begin position="27"/>
        <end position="95"/>
    </location>
</feature>
<gene>
    <name evidence="2" type="ORF">MA16_Dca006164</name>
</gene>
<protein>
    <submittedName>
        <fullName evidence="2">Uncharacterized protein</fullName>
    </submittedName>
</protein>
<evidence type="ECO:0000256" key="1">
    <source>
        <dbReference type="SAM" id="SignalP"/>
    </source>
</evidence>
<name>A0A2I0X4N0_9ASPA</name>